<proteinExistence type="predicted"/>
<gene>
    <name evidence="1" type="ORF">SO3561_08865</name>
</gene>
<dbReference type="Proteomes" id="UP000217446">
    <property type="component" value="Unassembled WGS sequence"/>
</dbReference>
<dbReference type="STRING" id="1963.AQJ27_45000"/>
<keyword evidence="2" id="KW-1185">Reference proteome</keyword>
<evidence type="ECO:0000313" key="1">
    <source>
        <dbReference type="EMBL" id="GAX57295.1"/>
    </source>
</evidence>
<sequence length="73" mass="7778">MADTAAEYRKLARQALIPRDGFNRLSAGQLHEADVHASLAKAVALDRIADALEALAANTAPDTVLQAPIHHSH</sequence>
<comment type="caution">
    <text evidence="1">The sequence shown here is derived from an EMBL/GenBank/DDBJ whole genome shotgun (WGS) entry which is preliminary data.</text>
</comment>
<reference evidence="2" key="1">
    <citation type="submission" date="2017-05" db="EMBL/GenBank/DDBJ databases">
        <title>Streptomyces olivochromogenes NBRC 3561 whole genome shotgun sequence.</title>
        <authorList>
            <person name="Dohra H."/>
            <person name="Kodani S."/>
        </authorList>
    </citation>
    <scope>NUCLEOTIDE SEQUENCE [LARGE SCALE GENOMIC DNA]</scope>
    <source>
        <strain evidence="2">NBRC 3561</strain>
    </source>
</reference>
<dbReference type="AlphaFoldDB" id="A0A250VT42"/>
<name>A0A250VT42_STROL</name>
<protein>
    <submittedName>
        <fullName evidence="1">Uncharacterized protein</fullName>
    </submittedName>
</protein>
<dbReference type="RefSeq" id="WP_067382993.1">
    <property type="nucleotide sequence ID" value="NZ_BDQI01000034.1"/>
</dbReference>
<organism evidence="1 2">
    <name type="scientific">Streptomyces olivochromogenes</name>
    <dbReference type="NCBI Taxonomy" id="1963"/>
    <lineage>
        <taxon>Bacteria</taxon>
        <taxon>Bacillati</taxon>
        <taxon>Actinomycetota</taxon>
        <taxon>Actinomycetes</taxon>
        <taxon>Kitasatosporales</taxon>
        <taxon>Streptomycetaceae</taxon>
        <taxon>Streptomyces</taxon>
    </lineage>
</organism>
<accession>A0A250VT42</accession>
<dbReference type="EMBL" id="BDQI01000034">
    <property type="protein sequence ID" value="GAX57295.1"/>
    <property type="molecule type" value="Genomic_DNA"/>
</dbReference>
<evidence type="ECO:0000313" key="2">
    <source>
        <dbReference type="Proteomes" id="UP000217446"/>
    </source>
</evidence>